<comment type="caution">
    <text evidence="3">The sequence shown here is derived from an EMBL/GenBank/DDBJ whole genome shotgun (WGS) entry which is preliminary data.</text>
</comment>
<protein>
    <submittedName>
        <fullName evidence="3">Uncharacterized protein</fullName>
    </submittedName>
</protein>
<evidence type="ECO:0000313" key="3">
    <source>
        <dbReference type="EMBL" id="KAJ3109727.1"/>
    </source>
</evidence>
<proteinExistence type="predicted"/>
<reference evidence="3" key="1">
    <citation type="submission" date="2020-05" db="EMBL/GenBank/DDBJ databases">
        <title>Phylogenomic resolution of chytrid fungi.</title>
        <authorList>
            <person name="Stajich J.E."/>
            <person name="Amses K."/>
            <person name="Simmons R."/>
            <person name="Seto K."/>
            <person name="Myers J."/>
            <person name="Bonds A."/>
            <person name="Quandt C.A."/>
            <person name="Barry K."/>
            <person name="Liu P."/>
            <person name="Grigoriev I."/>
            <person name="Longcore J.E."/>
            <person name="James T.Y."/>
        </authorList>
    </citation>
    <scope>NUCLEOTIDE SEQUENCE</scope>
    <source>
        <strain evidence="3">JEL0513</strain>
    </source>
</reference>
<evidence type="ECO:0000256" key="2">
    <source>
        <dbReference type="SAM" id="MobiDB-lite"/>
    </source>
</evidence>
<feature type="coiled-coil region" evidence="1">
    <location>
        <begin position="616"/>
        <end position="650"/>
    </location>
</feature>
<feature type="compositionally biased region" description="Polar residues" evidence="2">
    <location>
        <begin position="54"/>
        <end position="73"/>
    </location>
</feature>
<feature type="coiled-coil region" evidence="1">
    <location>
        <begin position="714"/>
        <end position="800"/>
    </location>
</feature>
<keyword evidence="1" id="KW-0175">Coiled coil</keyword>
<organism evidence="3 4">
    <name type="scientific">Physocladia obscura</name>
    <dbReference type="NCBI Taxonomy" id="109957"/>
    <lineage>
        <taxon>Eukaryota</taxon>
        <taxon>Fungi</taxon>
        <taxon>Fungi incertae sedis</taxon>
        <taxon>Chytridiomycota</taxon>
        <taxon>Chytridiomycota incertae sedis</taxon>
        <taxon>Chytridiomycetes</taxon>
        <taxon>Chytridiales</taxon>
        <taxon>Chytriomycetaceae</taxon>
        <taxon>Physocladia</taxon>
    </lineage>
</organism>
<feature type="compositionally biased region" description="Polar residues" evidence="2">
    <location>
        <begin position="8"/>
        <end position="33"/>
    </location>
</feature>
<feature type="compositionally biased region" description="Polar residues" evidence="2">
    <location>
        <begin position="106"/>
        <end position="116"/>
    </location>
</feature>
<feature type="coiled-coil region" evidence="1">
    <location>
        <begin position="504"/>
        <end position="570"/>
    </location>
</feature>
<dbReference type="EMBL" id="JADGJH010001800">
    <property type="protein sequence ID" value="KAJ3109727.1"/>
    <property type="molecule type" value="Genomic_DNA"/>
</dbReference>
<gene>
    <name evidence="3" type="ORF">HK100_003263</name>
</gene>
<sequence length="802" mass="88945">MGSENELRTQSQSENLTQSQSTEGGNTSNTGESEVSMAARLAQWRLQREKDRPTANNQRHPPNSKLRTINYNLPKSDAPLKPQLAAPAAPASIRLVDPSTISASIKRSLSQTVNDSTNKRQTKPPIPQNPNQNKVQILSQHNLQKRSKVVFDVPASAQATTLQPLASTSPSAQKFTFTSSESYLNSTVPAETVSVANPDPTIIAVLQKELNTATQARAALERDLASLRALAVDQTCGSQRLTDLLDAKNVEVANLKESISCLNLQVTAQQTHIQTLSQDSAVKSAELGRCMQVVEFQRVRIGELTLRLATCEEEVALAAQTAAVFAERKSKMAQGLTRALDFMDQVVEFIGGNLIPTADEDWDMVDVQEYSAAQRHTDQLNRYEQSSAPVIVTTVSIETQTDELVQELSVHITRPLNLAEIPTELQNATPPPPSSLALIDALESDISALIAETAKSGQDTLEEYSVENDVHETRRLIAHAALVGVTARVDQITALHSLALLQTNNVTRTQIATLTQDVERMKKELRDCYEVVGYYEKENVELADEHAQQVAVYNEQILRLEEEVERLRDLNGAQGIELGVIRKEISDAYEVIDALEDQKKEDGRRSDESGDSNCRANALENELETSRDQINRLYVQIDALQKQNSEITEATAGQEAQTLKIQGELVTLQTEKKNLLKHLNSMELTEKVKFIETECQTNLTYYSTQEAQNALAHLKIAKLDNSVLKQELTNMRNAKAKSSAEIRTLKKQLEEFTGFKETMDKMQKEAVAGIERLLAKLKVKESMLEEAQKQIAVLEQEKEDSS</sequence>
<name>A0AAD5XDB5_9FUNG</name>
<feature type="region of interest" description="Disordered" evidence="2">
    <location>
        <begin position="1"/>
        <end position="85"/>
    </location>
</feature>
<keyword evidence="4" id="KW-1185">Reference proteome</keyword>
<feature type="region of interest" description="Disordered" evidence="2">
    <location>
        <begin position="106"/>
        <end position="132"/>
    </location>
</feature>
<dbReference type="Proteomes" id="UP001211907">
    <property type="component" value="Unassembled WGS sequence"/>
</dbReference>
<dbReference type="AlphaFoldDB" id="A0AAD5XDB5"/>
<accession>A0AAD5XDB5</accession>
<feature type="coiled-coil region" evidence="1">
    <location>
        <begin position="203"/>
        <end position="265"/>
    </location>
</feature>
<evidence type="ECO:0000256" key="1">
    <source>
        <dbReference type="SAM" id="Coils"/>
    </source>
</evidence>
<evidence type="ECO:0000313" key="4">
    <source>
        <dbReference type="Proteomes" id="UP001211907"/>
    </source>
</evidence>